<dbReference type="Ensembl" id="ENSMMUT00000080114.1">
    <property type="protein sequence ID" value="ENSMMUP00000076775.1"/>
    <property type="gene ID" value="ENSMMUG00000016859.4"/>
</dbReference>
<reference evidence="4" key="1">
    <citation type="journal article" date="2007" name="Science">
        <title>Evolutionary and biomedical insights from the rhesus macaque genome.</title>
        <authorList>
            <person name="Gibbs R.A."/>
            <person name="Rogers J."/>
            <person name="Katze M.G."/>
            <person name="Bumgarner R."/>
            <person name="Weinstock G.M."/>
            <person name="Mardis E.R."/>
            <person name="Remington K.A."/>
            <person name="Strausberg R.L."/>
            <person name="Venter J.C."/>
            <person name="Wilson R.K."/>
            <person name="Batzer M.A."/>
            <person name="Bustamante C.D."/>
            <person name="Eichler E.E."/>
            <person name="Hahn M.W."/>
            <person name="Hardison R.C."/>
            <person name="Makova K.D."/>
            <person name="Miller W."/>
            <person name="Milosavljevic A."/>
            <person name="Palermo R.E."/>
            <person name="Siepel A."/>
            <person name="Sikela J.M."/>
            <person name="Attaway T."/>
            <person name="Bell S."/>
            <person name="Bernard K.E."/>
            <person name="Buhay C.J."/>
            <person name="Chandrabose M.N."/>
            <person name="Dao M."/>
            <person name="Davis C."/>
            <person name="Delehaunty K.D."/>
            <person name="Ding Y."/>
            <person name="Dinh H.H."/>
            <person name="Dugan-Rocha S."/>
            <person name="Fulton L.A."/>
            <person name="Gabisi R.A."/>
            <person name="Garner T.T."/>
            <person name="Godfrey J."/>
            <person name="Hawes A.C."/>
            <person name="Hernandez J."/>
            <person name="Hines S."/>
            <person name="Holder M."/>
            <person name="Hume J."/>
            <person name="Jhangiani S.N."/>
            <person name="Joshi V."/>
            <person name="Khan Z.M."/>
            <person name="Kirkness E.F."/>
            <person name="Cree A."/>
            <person name="Fowler R.G."/>
            <person name="Lee S."/>
            <person name="Lewis L.R."/>
            <person name="Li Z."/>
            <person name="Liu Y.-S."/>
            <person name="Moore S.M."/>
            <person name="Muzny D."/>
            <person name="Nazareth L.V."/>
            <person name="Ngo D.N."/>
            <person name="Okwuonu G.O."/>
            <person name="Pai G."/>
            <person name="Parker D."/>
            <person name="Paul H.A."/>
            <person name="Pfannkoch C."/>
            <person name="Pohl C.S."/>
            <person name="Rogers Y.-H.C."/>
            <person name="Ruiz S.J."/>
            <person name="Sabo A."/>
            <person name="Santibanez J."/>
            <person name="Schneider B.W."/>
            <person name="Smith S.M."/>
            <person name="Sodergren E."/>
            <person name="Svatek A.F."/>
            <person name="Utterback T.R."/>
            <person name="Vattathil S."/>
            <person name="Warren W."/>
            <person name="White C.S."/>
            <person name="Chinwalla A.T."/>
            <person name="Feng Y."/>
            <person name="Halpern A.L."/>
            <person name="Hillier L.W."/>
            <person name="Huang X."/>
            <person name="Minx P."/>
            <person name="Nelson J.O."/>
            <person name="Pepin K.H."/>
            <person name="Qin X."/>
            <person name="Sutton G.G."/>
            <person name="Venter E."/>
            <person name="Walenz B.P."/>
            <person name="Wallis J.W."/>
            <person name="Worley K.C."/>
            <person name="Yang S.-P."/>
            <person name="Jones S.M."/>
            <person name="Marra M.A."/>
            <person name="Rocchi M."/>
            <person name="Schein J.E."/>
            <person name="Baertsch R."/>
            <person name="Clarke L."/>
            <person name="Csuros M."/>
            <person name="Glasscock J."/>
            <person name="Harris R.A."/>
            <person name="Havlak P."/>
            <person name="Jackson A.R."/>
            <person name="Jiang H."/>
            <person name="Liu Y."/>
            <person name="Messina D.N."/>
            <person name="Shen Y."/>
            <person name="Song H.X.-Z."/>
            <person name="Wylie T."/>
            <person name="Zhang L."/>
            <person name="Birney E."/>
            <person name="Han K."/>
            <person name="Konkel M.K."/>
            <person name="Lee J."/>
            <person name="Smit A.F.A."/>
            <person name="Ullmer B."/>
            <person name="Wang H."/>
            <person name="Xing J."/>
            <person name="Burhans R."/>
            <person name="Cheng Z."/>
            <person name="Karro J.E."/>
            <person name="Ma J."/>
            <person name="Raney B."/>
            <person name="She X."/>
            <person name="Cox M.J."/>
            <person name="Demuth J.P."/>
            <person name="Dumas L.J."/>
            <person name="Han S.-G."/>
            <person name="Hopkins J."/>
            <person name="Karimpour-Fard A."/>
            <person name="Kim Y.H."/>
            <person name="Pollack J.R."/>
            <person name="Vinar T."/>
            <person name="Addo-Quaye C."/>
            <person name="Degenhardt J."/>
            <person name="Denby A."/>
            <person name="Hubisz M.J."/>
            <person name="Indap A."/>
            <person name="Kosiol C."/>
            <person name="Lahn B.T."/>
            <person name="Lawson H.A."/>
            <person name="Marklein A."/>
            <person name="Nielsen R."/>
            <person name="Vallender E.J."/>
            <person name="Clark A.G."/>
            <person name="Ferguson B."/>
            <person name="Hernandez R.D."/>
            <person name="Hirani K."/>
            <person name="Kehrer-Sawatzki H."/>
            <person name="Kolb J."/>
            <person name="Patil S."/>
            <person name="Pu L.-L."/>
            <person name="Ren Y."/>
            <person name="Smith D.G."/>
            <person name="Wheeler D.A."/>
            <person name="Schenck I."/>
            <person name="Ball E.V."/>
            <person name="Chen R."/>
            <person name="Cooper D.N."/>
            <person name="Giardine B."/>
            <person name="Hsu F."/>
            <person name="Kent W.J."/>
            <person name="Lesk A."/>
            <person name="Nelson D.L."/>
            <person name="O'brien W.E."/>
            <person name="Pruefer K."/>
            <person name="Stenson P.D."/>
            <person name="Wallace J.C."/>
            <person name="Ke H."/>
            <person name="Liu X.-M."/>
            <person name="Wang P."/>
            <person name="Xiang A.P."/>
            <person name="Yang F."/>
            <person name="Barber G.P."/>
            <person name="Haussler D."/>
            <person name="Karolchik D."/>
            <person name="Kern A.D."/>
            <person name="Kuhn R.M."/>
            <person name="Smith K.E."/>
            <person name="Zwieg A.S."/>
        </authorList>
    </citation>
    <scope>NUCLEOTIDE SEQUENCE [LARGE SCALE GENOMIC DNA]</scope>
    <source>
        <strain evidence="4">17573</strain>
    </source>
</reference>
<dbReference type="PANTHER" id="PTHR24023:SF1107">
    <property type="entry name" value="COLLAGEN TYPE XXVI ALPHA 1 CHAIN"/>
    <property type="match status" value="1"/>
</dbReference>
<dbReference type="VEuPathDB" id="HostDB:ENSMMUG00000016859"/>
<feature type="compositionally biased region" description="Low complexity" evidence="2">
    <location>
        <begin position="515"/>
        <end position="531"/>
    </location>
</feature>
<dbReference type="AlphaFoldDB" id="A0A5F8AIE7"/>
<feature type="compositionally biased region" description="Low complexity" evidence="2">
    <location>
        <begin position="443"/>
        <end position="452"/>
    </location>
</feature>
<evidence type="ECO:0000313" key="4">
    <source>
        <dbReference type="Proteomes" id="UP000006718"/>
    </source>
</evidence>
<dbReference type="GO" id="GO:0005581">
    <property type="term" value="C:collagen trimer"/>
    <property type="evidence" value="ECO:0007669"/>
    <property type="project" value="UniProtKB-KW"/>
</dbReference>
<dbReference type="PANTHER" id="PTHR24023">
    <property type="entry name" value="COLLAGEN ALPHA"/>
    <property type="match status" value="1"/>
</dbReference>
<protein>
    <submittedName>
        <fullName evidence="3">Collagen type IX alpha 3 chain</fullName>
    </submittedName>
</protein>
<dbReference type="InterPro" id="IPR050149">
    <property type="entry name" value="Collagen_superfamily"/>
</dbReference>
<evidence type="ECO:0000256" key="2">
    <source>
        <dbReference type="SAM" id="MobiDB-lite"/>
    </source>
</evidence>
<keyword evidence="1" id="KW-0176">Collagen</keyword>
<feature type="region of interest" description="Disordered" evidence="2">
    <location>
        <begin position="361"/>
        <end position="467"/>
    </location>
</feature>
<dbReference type="GeneTree" id="ENSGT00940000161930"/>
<proteinExistence type="predicted"/>
<evidence type="ECO:0000256" key="1">
    <source>
        <dbReference type="ARBA" id="ARBA00023119"/>
    </source>
</evidence>
<dbReference type="InterPro" id="IPR008160">
    <property type="entry name" value="Collagen"/>
</dbReference>
<evidence type="ECO:0000313" key="3">
    <source>
        <dbReference type="Ensembl" id="ENSMMUP00000076775.1"/>
    </source>
</evidence>
<reference evidence="3" key="2">
    <citation type="submission" date="2019-01" db="EMBL/GenBank/DDBJ databases">
        <authorList>
            <person name="Graves T."/>
            <person name="Eichler E.E."/>
            <person name="Wilson R.K."/>
        </authorList>
    </citation>
    <scope>NUCLEOTIDE SEQUENCE [LARGE SCALE GENOMIC DNA]</scope>
    <source>
        <strain evidence="3">17573</strain>
    </source>
</reference>
<accession>A0A5F8AIE7</accession>
<name>A0A5F8AIE7_MACMU</name>
<feature type="compositionally biased region" description="Basic residues" evidence="2">
    <location>
        <begin position="123"/>
        <end position="132"/>
    </location>
</feature>
<dbReference type="Pfam" id="PF01391">
    <property type="entry name" value="Collagen"/>
    <property type="match status" value="2"/>
</dbReference>
<reference evidence="3" key="4">
    <citation type="submission" date="2025-09" db="UniProtKB">
        <authorList>
            <consortium name="Ensembl"/>
        </authorList>
    </citation>
    <scope>IDENTIFICATION</scope>
    <source>
        <strain evidence="3">17573</strain>
    </source>
</reference>
<feature type="compositionally biased region" description="Pro residues" evidence="2">
    <location>
        <begin position="503"/>
        <end position="513"/>
    </location>
</feature>
<dbReference type="Bgee" id="ENSMMUG00000016859">
    <property type="expression patterns" value="Expressed in olfactory segment of nasal mucosa and 16 other cell types or tissues"/>
</dbReference>
<dbReference type="SMR" id="A0A5F8AIE7"/>
<feature type="region of interest" description="Disordered" evidence="2">
    <location>
        <begin position="104"/>
        <end position="140"/>
    </location>
</feature>
<reference evidence="3" key="3">
    <citation type="submission" date="2025-08" db="UniProtKB">
        <authorList>
            <consortium name="Ensembl"/>
        </authorList>
    </citation>
    <scope>IDENTIFICATION</scope>
    <source>
        <strain evidence="3">17573</strain>
    </source>
</reference>
<organism evidence="3 4">
    <name type="scientific">Macaca mulatta</name>
    <name type="common">Rhesus macaque</name>
    <dbReference type="NCBI Taxonomy" id="9544"/>
    <lineage>
        <taxon>Eukaryota</taxon>
        <taxon>Metazoa</taxon>
        <taxon>Chordata</taxon>
        <taxon>Craniata</taxon>
        <taxon>Vertebrata</taxon>
        <taxon>Euteleostomi</taxon>
        <taxon>Mammalia</taxon>
        <taxon>Eutheria</taxon>
        <taxon>Euarchontoglires</taxon>
        <taxon>Primates</taxon>
        <taxon>Haplorrhini</taxon>
        <taxon>Catarrhini</taxon>
        <taxon>Cercopithecidae</taxon>
        <taxon>Cercopithecinae</taxon>
        <taxon>Macaca</taxon>
    </lineage>
</organism>
<sequence>MIRAQVPKATLPQGQVDSVIVTCPVGGPAAPSTGHLGDGMNGLQVPWWMGKVVVCQRVGGWVGWVQVDGEGRRMSAVSLCLRDTQESSLKVPLTFSAQVSAPQVPQGPLECRGSRDPLATKASRGKSARTARRATLAPLGPPASRAAWGCRVRGGYKDCQGHSDPLGTGVPSGSEGHLGSQERLGKRVTEATGAQKGSVAPRVTSADLVPRESPEWPGQVGSRACRARTARMVCQDSMARRERLVAAVLRERRAPTGCRASPDEQGPKARREKGAELGSWVRLAPQESQASLEMLACLGSVVRLATGAQRGPSAHKALPEPLASEASRWVRLGQGPGTGGGIPRRVRPDRVWALMSQDLFPQGQKGSMGEPGLPGPQGFRGDVGDRGIAGSDGLPGDKGELGASGPVGPKGESGSRGELGPKGIQGPNGTSGVQGVPGPPGPLGLQGVQGVPGITGKPGVPGKEASEQRIRELCGGLISEQIAQLATHLRKPLAPGSIGRPGPAGPPGPPGPPGSIGHPGARGPPGYRGPTGELGDPGPRGSQGDRGDKGVAGAGLDGPDGDQGPQGTSARPARLHWVAFLPPSCSFMWGVLGLRMGLFSSSLGKAISEARLGIVSVTTVIHKSLIGAGAVAHTCNPSTFGG</sequence>
<dbReference type="ExpressionAtlas" id="A0A5F8AIE7">
    <property type="expression patterns" value="baseline"/>
</dbReference>
<gene>
    <name evidence="3" type="primary">COL9A3</name>
</gene>
<feature type="region of interest" description="Disordered" evidence="2">
    <location>
        <begin position="492"/>
        <end position="570"/>
    </location>
</feature>
<keyword evidence="4" id="KW-1185">Reference proteome</keyword>
<dbReference type="Proteomes" id="UP000006718">
    <property type="component" value="Chromosome 10"/>
</dbReference>
<feature type="region of interest" description="Disordered" evidence="2">
    <location>
        <begin position="162"/>
        <end position="182"/>
    </location>
</feature>